<comment type="pathway">
    <text evidence="2 15">Purine metabolism; IMP biosynthesis via de novo pathway; 5-amino-1-(5-phospho-D-ribosyl)imidazole from N(2)-formyl-N(1)-(5-phospho-D-ribosyl)glycinamide: step 2/2.</text>
</comment>
<dbReference type="UniPathway" id="UPA00074">
    <property type="reaction ID" value="UER00129"/>
</dbReference>
<sequence length="349" mass="36218">MSQITYADAGVDIQEGAAAVDAIKEAVHSTYRPEVIGDIGGFGGLFSAAAFKGMEDPILISGTDGVGTKLKLAQLLGKHDTVGIDLVAMCVNDILAAGAEPLFFLDYIAIGKLRKKHVATVVGGIAEGCRQAGCALIGGEMAEHPGVMDPDDYDLSGFTVGVVDRPKMIGPEKVCEGDVIIGLKSSGFHSNGYSLVRKVMVEGKTPEDLAACPPELGGVSLGEAMLAPTRIYVKPVLSCLCALPGAVHALAHITGGGMTENLNRALPSTLDALVDDASWPVPPIVQMAVDAAGLTREEALKTFNLGIGMALIVDASQVDAVMAQLREDGEDPLVIGEIVPGKGEVKYQK</sequence>
<evidence type="ECO:0000256" key="3">
    <source>
        <dbReference type="ARBA" id="ARBA00010280"/>
    </source>
</evidence>
<dbReference type="InterPro" id="IPR036676">
    <property type="entry name" value="PurM-like_C_sf"/>
</dbReference>
<evidence type="ECO:0000256" key="6">
    <source>
        <dbReference type="ARBA" id="ARBA00022490"/>
    </source>
</evidence>
<proteinExistence type="inferred from homology"/>
<dbReference type="InterPro" id="IPR016188">
    <property type="entry name" value="PurM-like_N"/>
</dbReference>
<dbReference type="NCBIfam" id="TIGR00878">
    <property type="entry name" value="purM"/>
    <property type="match status" value="1"/>
</dbReference>
<evidence type="ECO:0000256" key="2">
    <source>
        <dbReference type="ARBA" id="ARBA00004686"/>
    </source>
</evidence>
<evidence type="ECO:0000256" key="7">
    <source>
        <dbReference type="ARBA" id="ARBA00022598"/>
    </source>
</evidence>
<evidence type="ECO:0000256" key="9">
    <source>
        <dbReference type="ARBA" id="ARBA00022755"/>
    </source>
</evidence>
<reference evidence="19" key="1">
    <citation type="submission" date="2018-05" db="EMBL/GenBank/DDBJ databases">
        <title>Genome Sequencing of selected type strains of the family Eggerthellaceae.</title>
        <authorList>
            <person name="Danylec N."/>
            <person name="Stoll D.A."/>
            <person name="Doetsch A."/>
            <person name="Huch M."/>
        </authorList>
    </citation>
    <scope>NUCLEOTIDE SEQUENCE [LARGE SCALE GENOMIC DNA]</scope>
    <source>
        <strain evidence="19">DSM 24851</strain>
    </source>
</reference>
<feature type="domain" description="PurM-like C-terminal" evidence="17">
    <location>
        <begin position="176"/>
        <end position="344"/>
    </location>
</feature>
<organism evidence="18 19">
    <name type="scientific">Slackia equolifaciens</name>
    <dbReference type="NCBI Taxonomy" id="498718"/>
    <lineage>
        <taxon>Bacteria</taxon>
        <taxon>Bacillati</taxon>
        <taxon>Actinomycetota</taxon>
        <taxon>Coriobacteriia</taxon>
        <taxon>Eggerthellales</taxon>
        <taxon>Eggerthellaceae</taxon>
        <taxon>Slackia</taxon>
    </lineage>
</organism>
<dbReference type="PANTHER" id="PTHR10520:SF12">
    <property type="entry name" value="TRIFUNCTIONAL PURINE BIOSYNTHETIC PROTEIN ADENOSINE-3"/>
    <property type="match status" value="1"/>
</dbReference>
<evidence type="ECO:0000256" key="14">
    <source>
        <dbReference type="ARBA" id="ARBA00049057"/>
    </source>
</evidence>
<dbReference type="Pfam" id="PF00586">
    <property type="entry name" value="AIRS"/>
    <property type="match status" value="1"/>
</dbReference>
<evidence type="ECO:0000259" key="17">
    <source>
        <dbReference type="Pfam" id="PF02769"/>
    </source>
</evidence>
<keyword evidence="19" id="KW-1185">Reference proteome</keyword>
<dbReference type="InterPro" id="IPR010918">
    <property type="entry name" value="PurM-like_C_dom"/>
</dbReference>
<evidence type="ECO:0000256" key="8">
    <source>
        <dbReference type="ARBA" id="ARBA00022741"/>
    </source>
</evidence>
<dbReference type="PANTHER" id="PTHR10520">
    <property type="entry name" value="TRIFUNCTIONAL PURINE BIOSYNTHETIC PROTEIN ADENOSINE-3-RELATED"/>
    <property type="match status" value="1"/>
</dbReference>
<evidence type="ECO:0000313" key="18">
    <source>
        <dbReference type="EMBL" id="RNL40225.1"/>
    </source>
</evidence>
<dbReference type="GO" id="GO:0004641">
    <property type="term" value="F:phosphoribosylformylglycinamidine cyclo-ligase activity"/>
    <property type="evidence" value="ECO:0007669"/>
    <property type="project" value="UniProtKB-UniRule"/>
</dbReference>
<name>A0A3N0AZB0_9ACTN</name>
<keyword evidence="10 15" id="KW-0067">ATP-binding</keyword>
<evidence type="ECO:0000256" key="1">
    <source>
        <dbReference type="ARBA" id="ARBA00004496"/>
    </source>
</evidence>
<dbReference type="GO" id="GO:0006189">
    <property type="term" value="P:'de novo' IMP biosynthetic process"/>
    <property type="evidence" value="ECO:0007669"/>
    <property type="project" value="UniProtKB-UniRule"/>
</dbReference>
<dbReference type="GO" id="GO:0005524">
    <property type="term" value="F:ATP binding"/>
    <property type="evidence" value="ECO:0007669"/>
    <property type="project" value="UniProtKB-KW"/>
</dbReference>
<dbReference type="OrthoDB" id="9777881at2"/>
<evidence type="ECO:0000256" key="4">
    <source>
        <dbReference type="ARBA" id="ARBA00013047"/>
    </source>
</evidence>
<keyword evidence="6 15" id="KW-0963">Cytoplasm</keyword>
<keyword evidence="9 15" id="KW-0658">Purine biosynthesis</keyword>
<comment type="similarity">
    <text evidence="3 15">Belongs to the AIR synthase family.</text>
</comment>
<dbReference type="EMBL" id="QIBX01000008">
    <property type="protein sequence ID" value="RNL40225.1"/>
    <property type="molecule type" value="Genomic_DNA"/>
</dbReference>
<feature type="domain" description="PurM-like N-terminal" evidence="16">
    <location>
        <begin position="55"/>
        <end position="163"/>
    </location>
</feature>
<comment type="catalytic activity">
    <reaction evidence="14 15">
        <text>2-formamido-N(1)-(5-O-phospho-beta-D-ribosyl)acetamidine + ATP = 5-amino-1-(5-phospho-beta-D-ribosyl)imidazole + ADP + phosphate + H(+)</text>
        <dbReference type="Rhea" id="RHEA:23032"/>
        <dbReference type="ChEBI" id="CHEBI:15378"/>
        <dbReference type="ChEBI" id="CHEBI:30616"/>
        <dbReference type="ChEBI" id="CHEBI:43474"/>
        <dbReference type="ChEBI" id="CHEBI:137981"/>
        <dbReference type="ChEBI" id="CHEBI:147287"/>
        <dbReference type="ChEBI" id="CHEBI:456216"/>
        <dbReference type="EC" id="6.3.3.1"/>
    </reaction>
</comment>
<dbReference type="FunFam" id="3.30.1330.10:FF:000001">
    <property type="entry name" value="Phosphoribosylformylglycinamidine cyclo-ligase"/>
    <property type="match status" value="1"/>
</dbReference>
<evidence type="ECO:0000256" key="13">
    <source>
        <dbReference type="ARBA" id="ARBA00033093"/>
    </source>
</evidence>
<comment type="subcellular location">
    <subcellularLocation>
        <location evidence="1 15">Cytoplasm</location>
    </subcellularLocation>
</comment>
<evidence type="ECO:0000256" key="5">
    <source>
        <dbReference type="ARBA" id="ARBA00020367"/>
    </source>
</evidence>
<evidence type="ECO:0000259" key="16">
    <source>
        <dbReference type="Pfam" id="PF00586"/>
    </source>
</evidence>
<evidence type="ECO:0000256" key="15">
    <source>
        <dbReference type="HAMAP-Rule" id="MF_00741"/>
    </source>
</evidence>
<keyword evidence="7 15" id="KW-0436">Ligase</keyword>
<dbReference type="Gene3D" id="3.90.650.10">
    <property type="entry name" value="PurM-like C-terminal domain"/>
    <property type="match status" value="1"/>
</dbReference>
<dbReference type="CDD" id="cd02196">
    <property type="entry name" value="PurM"/>
    <property type="match status" value="1"/>
</dbReference>
<dbReference type="GO" id="GO:0046084">
    <property type="term" value="P:adenine biosynthetic process"/>
    <property type="evidence" value="ECO:0007669"/>
    <property type="project" value="TreeGrafter"/>
</dbReference>
<evidence type="ECO:0000256" key="11">
    <source>
        <dbReference type="ARBA" id="ARBA00031908"/>
    </source>
</evidence>
<dbReference type="SUPFAM" id="SSF56042">
    <property type="entry name" value="PurM C-terminal domain-like"/>
    <property type="match status" value="1"/>
</dbReference>
<dbReference type="InterPro" id="IPR004733">
    <property type="entry name" value="PurM_cligase"/>
</dbReference>
<evidence type="ECO:0000256" key="10">
    <source>
        <dbReference type="ARBA" id="ARBA00022840"/>
    </source>
</evidence>
<dbReference type="GO" id="GO:0005829">
    <property type="term" value="C:cytosol"/>
    <property type="evidence" value="ECO:0007669"/>
    <property type="project" value="TreeGrafter"/>
</dbReference>
<evidence type="ECO:0000256" key="12">
    <source>
        <dbReference type="ARBA" id="ARBA00032931"/>
    </source>
</evidence>
<dbReference type="HAMAP" id="MF_00741">
    <property type="entry name" value="AIRS"/>
    <property type="match status" value="1"/>
</dbReference>
<protein>
    <recommendedName>
        <fullName evidence="5 15">Phosphoribosylformylglycinamidine cyclo-ligase</fullName>
        <ecNumber evidence="4 15">6.3.3.1</ecNumber>
    </recommendedName>
    <alternativeName>
        <fullName evidence="12 15">AIR synthase</fullName>
    </alternativeName>
    <alternativeName>
        <fullName evidence="13 15">AIRS</fullName>
    </alternativeName>
    <alternativeName>
        <fullName evidence="11 15">Phosphoribosyl-aminoimidazole synthetase</fullName>
    </alternativeName>
</protein>
<dbReference type="GO" id="GO:0004637">
    <property type="term" value="F:phosphoribosylamine-glycine ligase activity"/>
    <property type="evidence" value="ECO:0007669"/>
    <property type="project" value="TreeGrafter"/>
</dbReference>
<comment type="caution">
    <text evidence="18">The sequence shown here is derived from an EMBL/GenBank/DDBJ whole genome shotgun (WGS) entry which is preliminary data.</text>
</comment>
<dbReference type="FunFam" id="3.90.650.10:FF:000011">
    <property type="entry name" value="Phosphoribosylformylglycinamidine cyclo-ligase"/>
    <property type="match status" value="1"/>
</dbReference>
<keyword evidence="8 15" id="KW-0547">Nucleotide-binding</keyword>
<dbReference type="Pfam" id="PF02769">
    <property type="entry name" value="AIRS_C"/>
    <property type="match status" value="1"/>
</dbReference>
<gene>
    <name evidence="15" type="primary">purM</name>
    <name evidence="18" type="ORF">DMP06_05660</name>
</gene>
<dbReference type="SUPFAM" id="SSF55326">
    <property type="entry name" value="PurM N-terminal domain-like"/>
    <property type="match status" value="1"/>
</dbReference>
<dbReference type="InterPro" id="IPR036921">
    <property type="entry name" value="PurM-like_N_sf"/>
</dbReference>
<dbReference type="RefSeq" id="WP_123208775.1">
    <property type="nucleotide sequence ID" value="NZ_JBHTHO010000023.1"/>
</dbReference>
<dbReference type="EC" id="6.3.3.1" evidence="4 15"/>
<dbReference type="Gene3D" id="3.30.1330.10">
    <property type="entry name" value="PurM-like, N-terminal domain"/>
    <property type="match status" value="1"/>
</dbReference>
<dbReference type="Proteomes" id="UP000269591">
    <property type="component" value="Unassembled WGS sequence"/>
</dbReference>
<dbReference type="AlphaFoldDB" id="A0A3N0AZB0"/>
<evidence type="ECO:0000313" key="19">
    <source>
        <dbReference type="Proteomes" id="UP000269591"/>
    </source>
</evidence>
<accession>A0A3N0AZB0</accession>